<gene>
    <name evidence="3" type="ORF">KPL81_08540</name>
</gene>
<dbReference type="Proteomes" id="UP000769617">
    <property type="component" value="Unassembled WGS sequence"/>
</dbReference>
<organism evidence="3 4">
    <name type="scientific">Billgrantia antri</name>
    <dbReference type="NCBI Taxonomy" id="2846777"/>
    <lineage>
        <taxon>Bacteria</taxon>
        <taxon>Pseudomonadati</taxon>
        <taxon>Pseudomonadota</taxon>
        <taxon>Gammaproteobacteria</taxon>
        <taxon>Oceanospirillales</taxon>
        <taxon>Halomonadaceae</taxon>
        <taxon>Billgrantia</taxon>
    </lineage>
</organism>
<feature type="domain" description="Phasin" evidence="2">
    <location>
        <begin position="18"/>
        <end position="106"/>
    </location>
</feature>
<comment type="caution">
    <text evidence="3">The sequence shown here is derived from an EMBL/GenBank/DDBJ whole genome shotgun (WGS) entry which is preliminary data.</text>
</comment>
<proteinExistence type="predicted"/>
<dbReference type="EMBL" id="JAHYCA010000003">
    <property type="protein sequence ID" value="MBW6391203.1"/>
    <property type="molecule type" value="Genomic_DNA"/>
</dbReference>
<accession>A0ABS6ZMB6</accession>
<keyword evidence="4" id="KW-1185">Reference proteome</keyword>
<evidence type="ECO:0000313" key="4">
    <source>
        <dbReference type="Proteomes" id="UP000769617"/>
    </source>
</evidence>
<evidence type="ECO:0000313" key="3">
    <source>
        <dbReference type="EMBL" id="MBW6391203.1"/>
    </source>
</evidence>
<reference evidence="3 4" key="1">
    <citation type="submission" date="2021-07" db="EMBL/GenBank/DDBJ databases">
        <authorList>
            <person name="So Y."/>
        </authorList>
    </citation>
    <scope>NUCLEOTIDE SEQUENCE [LARGE SCALE GENOMIC DNA]</scope>
    <source>
        <strain evidence="3 4">Y3S6</strain>
    </source>
</reference>
<evidence type="ECO:0000259" key="2">
    <source>
        <dbReference type="Pfam" id="PF09361"/>
    </source>
</evidence>
<feature type="region of interest" description="Disordered" evidence="1">
    <location>
        <begin position="103"/>
        <end position="125"/>
    </location>
</feature>
<dbReference type="InterPro" id="IPR018968">
    <property type="entry name" value="Phasin"/>
</dbReference>
<dbReference type="Pfam" id="PF09361">
    <property type="entry name" value="Phasin_2"/>
    <property type="match status" value="1"/>
</dbReference>
<name>A0ABS6ZMB6_9GAMM</name>
<evidence type="ECO:0000256" key="1">
    <source>
        <dbReference type="SAM" id="MobiDB-lite"/>
    </source>
</evidence>
<protein>
    <submittedName>
        <fullName evidence="3">Phasin family protein</fullName>
    </submittedName>
</protein>
<sequence>MKTFSFDTKPFEAMLLGPARAYAALSIDYTEKLVATQLDTAKAYTDTGLAQARVLLDVRDADGLRNYIEGQQQFAKNMAERIKGDAEKVVSLNQDFMQQSQKLAESSLKQAQQAQQASTGQADKA</sequence>